<dbReference type="SUPFAM" id="SSF52540">
    <property type="entry name" value="P-loop containing nucleoside triphosphate hydrolases"/>
    <property type="match status" value="1"/>
</dbReference>
<dbReference type="OrthoDB" id="4062651at2759"/>
<dbReference type="InterPro" id="IPR051681">
    <property type="entry name" value="Ser/Thr_Kinases-Pseudokinases"/>
</dbReference>
<dbReference type="SUPFAM" id="SSF56112">
    <property type="entry name" value="Protein kinase-like (PK-like)"/>
    <property type="match status" value="1"/>
</dbReference>
<dbReference type="InterPro" id="IPR006073">
    <property type="entry name" value="GTP-bd"/>
</dbReference>
<evidence type="ECO:0000256" key="2">
    <source>
        <dbReference type="ARBA" id="ARBA00022840"/>
    </source>
</evidence>
<dbReference type="EMBL" id="KV448650">
    <property type="protein sequence ID" value="OAX34157.1"/>
    <property type="molecule type" value="Genomic_DNA"/>
</dbReference>
<dbReference type="Pfam" id="PF00069">
    <property type="entry name" value="Pkinase"/>
    <property type="match status" value="1"/>
</dbReference>
<dbReference type="STRING" id="1314800.A0A1B7MNH5"/>
<keyword evidence="2" id="KW-0067">ATP-binding</keyword>
<dbReference type="PROSITE" id="PS50011">
    <property type="entry name" value="PROTEIN_KINASE_DOM"/>
    <property type="match status" value="1"/>
</dbReference>
<dbReference type="GO" id="GO:0005524">
    <property type="term" value="F:ATP binding"/>
    <property type="evidence" value="ECO:0007669"/>
    <property type="project" value="UniProtKB-KW"/>
</dbReference>
<proteinExistence type="predicted"/>
<sequence>MGDDDLRVRDTKDARDLSDDLTPFITRTTTDPIGGGGFCDVWKCNYDADGILTFVVVKAFRFPEDYDLQRMKRNIRREIGILKKLCHDNIVPLLGRAKGFGRQPEMDCLVSPWMPNGTLRAYLKSRQGNLTVIKRSRLLEDVSVGLRYCSAVEVSLKADECFQANILIDERGNAKLIDFGLSSFIRPLLGQSYLAITSIRPGAIRYTAPELVTSNDFRDLPSEKVDIYSFGCVMLQILSGLPPWFEIQSEYHIIVSISRGRGPQRPNGDPSIIDSDWDFIQKCLGHKPELRPSADEVCDFVMHRSDFSGSSRPSEQAVETRELHPTTDKIFEICPRFRILGIGKTGVGKSSLINHAFGVQKALASNEQPGQANIENEHISEQNDKFVLHDSNGFEPGEGGNVQIVQEFIQRRRHMKAMGDRLHAVWLCFEVPRAGGRILETGTEDFLQLKRDRKLGNIPVVAVLTKYDKFMDRVERTLDDKYLDGLSDDAVKDVVKERADAELHDVCAQSLNKLAGSDIPYAREYWKMLASTAEFRGRTAQAYVDVLHTDIVRVWNFLDPHRYLDSEEFKTLMMNVVDMIDVGSVAKRDRTMAFGVLGESVYDMQQIRWVVLQHFIAYIADLTLILQTLHLVSDSQELSRRAIKLAVASYLDSDMSAGVHGHIQKYNTDLPLSESADQGALNEVVKLTESFSMEAEDILKLRAQIRASGSGEDEQW</sequence>
<accession>A0A1B7MNH5</accession>
<feature type="domain" description="Protein kinase" evidence="3">
    <location>
        <begin position="27"/>
        <end position="301"/>
    </location>
</feature>
<dbReference type="Gene3D" id="3.40.50.300">
    <property type="entry name" value="P-loop containing nucleotide triphosphate hydrolases"/>
    <property type="match status" value="1"/>
</dbReference>
<keyword evidence="4" id="KW-0808">Transferase</keyword>
<dbReference type="AlphaFoldDB" id="A0A1B7MNH5"/>
<dbReference type="InterPro" id="IPR027417">
    <property type="entry name" value="P-loop_NTPase"/>
</dbReference>
<keyword evidence="1" id="KW-0547">Nucleotide-binding</keyword>
<dbReference type="Pfam" id="PF01926">
    <property type="entry name" value="MMR_HSR1"/>
    <property type="match status" value="1"/>
</dbReference>
<keyword evidence="4" id="KW-0418">Kinase</keyword>
<evidence type="ECO:0000313" key="4">
    <source>
        <dbReference type="EMBL" id="OAX34157.1"/>
    </source>
</evidence>
<dbReference type="PANTHER" id="PTHR44329:SF298">
    <property type="entry name" value="MIXED LINEAGE KINASE DOMAIN-LIKE PROTEIN"/>
    <property type="match status" value="1"/>
</dbReference>
<evidence type="ECO:0000313" key="5">
    <source>
        <dbReference type="Proteomes" id="UP000092154"/>
    </source>
</evidence>
<dbReference type="InterPro" id="IPR000719">
    <property type="entry name" value="Prot_kinase_dom"/>
</dbReference>
<dbReference type="GO" id="GO:0005525">
    <property type="term" value="F:GTP binding"/>
    <property type="evidence" value="ECO:0007669"/>
    <property type="project" value="InterPro"/>
</dbReference>
<organism evidence="4 5">
    <name type="scientific">Rhizopogon vinicolor AM-OR11-026</name>
    <dbReference type="NCBI Taxonomy" id="1314800"/>
    <lineage>
        <taxon>Eukaryota</taxon>
        <taxon>Fungi</taxon>
        <taxon>Dikarya</taxon>
        <taxon>Basidiomycota</taxon>
        <taxon>Agaricomycotina</taxon>
        <taxon>Agaricomycetes</taxon>
        <taxon>Agaricomycetidae</taxon>
        <taxon>Boletales</taxon>
        <taxon>Suillineae</taxon>
        <taxon>Rhizopogonaceae</taxon>
        <taxon>Rhizopogon</taxon>
    </lineage>
</organism>
<keyword evidence="5" id="KW-1185">Reference proteome</keyword>
<dbReference type="GO" id="GO:0004674">
    <property type="term" value="F:protein serine/threonine kinase activity"/>
    <property type="evidence" value="ECO:0007669"/>
    <property type="project" value="TreeGrafter"/>
</dbReference>
<dbReference type="PANTHER" id="PTHR44329">
    <property type="entry name" value="SERINE/THREONINE-PROTEIN KINASE TNNI3K-RELATED"/>
    <property type="match status" value="1"/>
</dbReference>
<dbReference type="Proteomes" id="UP000092154">
    <property type="component" value="Unassembled WGS sequence"/>
</dbReference>
<dbReference type="Gene3D" id="1.10.510.10">
    <property type="entry name" value="Transferase(Phosphotransferase) domain 1"/>
    <property type="match status" value="1"/>
</dbReference>
<evidence type="ECO:0000259" key="3">
    <source>
        <dbReference type="PROSITE" id="PS50011"/>
    </source>
</evidence>
<name>A0A1B7MNH5_9AGAM</name>
<reference evidence="4 5" key="1">
    <citation type="submission" date="2016-06" db="EMBL/GenBank/DDBJ databases">
        <title>Comparative genomics of the ectomycorrhizal sister species Rhizopogon vinicolor and Rhizopogon vesiculosus (Basidiomycota: Boletales) reveals a divergence of the mating type B locus.</title>
        <authorList>
            <consortium name="DOE Joint Genome Institute"/>
            <person name="Mujic A.B."/>
            <person name="Kuo A."/>
            <person name="Tritt A."/>
            <person name="Lipzen A."/>
            <person name="Chen C."/>
            <person name="Johnson J."/>
            <person name="Sharma A."/>
            <person name="Barry K."/>
            <person name="Grigoriev I.V."/>
            <person name="Spatafora J.W."/>
        </authorList>
    </citation>
    <scope>NUCLEOTIDE SEQUENCE [LARGE SCALE GENOMIC DNA]</scope>
    <source>
        <strain evidence="4 5">AM-OR11-026</strain>
    </source>
</reference>
<dbReference type="InParanoid" id="A0A1B7MNH5"/>
<dbReference type="InterPro" id="IPR011009">
    <property type="entry name" value="Kinase-like_dom_sf"/>
</dbReference>
<protein>
    <submittedName>
        <fullName evidence="4">Kinase-like protein</fullName>
    </submittedName>
</protein>
<evidence type="ECO:0000256" key="1">
    <source>
        <dbReference type="ARBA" id="ARBA00022741"/>
    </source>
</evidence>
<gene>
    <name evidence="4" type="ORF">K503DRAFT_774852</name>
</gene>